<organism evidence="2 3">
    <name type="scientific">Penicillium atrosanguineum</name>
    <dbReference type="NCBI Taxonomy" id="1132637"/>
    <lineage>
        <taxon>Eukaryota</taxon>
        <taxon>Fungi</taxon>
        <taxon>Dikarya</taxon>
        <taxon>Ascomycota</taxon>
        <taxon>Pezizomycotina</taxon>
        <taxon>Eurotiomycetes</taxon>
        <taxon>Eurotiomycetidae</taxon>
        <taxon>Eurotiales</taxon>
        <taxon>Aspergillaceae</taxon>
        <taxon>Penicillium</taxon>
    </lineage>
</organism>
<evidence type="ECO:0000313" key="3">
    <source>
        <dbReference type="Proteomes" id="UP001147746"/>
    </source>
</evidence>
<protein>
    <submittedName>
        <fullName evidence="2">Uncharacterized protein</fullName>
    </submittedName>
</protein>
<reference evidence="2" key="1">
    <citation type="submission" date="2022-12" db="EMBL/GenBank/DDBJ databases">
        <authorList>
            <person name="Petersen C."/>
        </authorList>
    </citation>
    <scope>NUCLEOTIDE SEQUENCE</scope>
    <source>
        <strain evidence="2">IBT 21472</strain>
    </source>
</reference>
<dbReference type="Proteomes" id="UP001147746">
    <property type="component" value="Unassembled WGS sequence"/>
</dbReference>
<evidence type="ECO:0000256" key="1">
    <source>
        <dbReference type="SAM" id="Phobius"/>
    </source>
</evidence>
<feature type="transmembrane region" description="Helical" evidence="1">
    <location>
        <begin position="6"/>
        <end position="23"/>
    </location>
</feature>
<proteinExistence type="predicted"/>
<keyword evidence="1" id="KW-0472">Membrane</keyword>
<keyword evidence="1" id="KW-0812">Transmembrane</keyword>
<dbReference type="EMBL" id="JAPZBO010000004">
    <property type="protein sequence ID" value="KAJ5318275.1"/>
    <property type="molecule type" value="Genomic_DNA"/>
</dbReference>
<keyword evidence="1" id="KW-1133">Transmembrane helix</keyword>
<evidence type="ECO:0000313" key="2">
    <source>
        <dbReference type="EMBL" id="KAJ5318275.1"/>
    </source>
</evidence>
<name>A0A9W9KTF5_9EURO</name>
<comment type="caution">
    <text evidence="2">The sequence shown here is derived from an EMBL/GenBank/DDBJ whole genome shotgun (WGS) entry which is preliminary data.</text>
</comment>
<reference evidence="2" key="2">
    <citation type="journal article" date="2023" name="IMA Fungus">
        <title>Comparative genomic study of the Penicillium genus elucidates a diverse pangenome and 15 lateral gene transfer events.</title>
        <authorList>
            <person name="Petersen C."/>
            <person name="Sorensen T."/>
            <person name="Nielsen M.R."/>
            <person name="Sondergaard T.E."/>
            <person name="Sorensen J.L."/>
            <person name="Fitzpatrick D.A."/>
            <person name="Frisvad J.C."/>
            <person name="Nielsen K.L."/>
        </authorList>
    </citation>
    <scope>NUCLEOTIDE SEQUENCE</scope>
    <source>
        <strain evidence="2">IBT 21472</strain>
    </source>
</reference>
<sequence>MPFAIRFAAAFFLVNLVTIFFFMNRGIRWSFDLYPSTQCEGDGQKHSGMGSTGCRADLNTLASAYRLNTVVQGCQMELFENTMCEHSEPSDMVDLSTGANCCRAPTTRRYGSYQVTCDGARS</sequence>
<gene>
    <name evidence="2" type="ORF">N7476_004695</name>
</gene>
<accession>A0A9W9KTF5</accession>
<dbReference type="AlphaFoldDB" id="A0A9W9KTF5"/>
<keyword evidence="3" id="KW-1185">Reference proteome</keyword>